<dbReference type="GO" id="GO:0008270">
    <property type="term" value="F:zinc ion binding"/>
    <property type="evidence" value="ECO:0007669"/>
    <property type="project" value="UniProtKB-KW"/>
</dbReference>
<evidence type="ECO:0000259" key="5">
    <source>
        <dbReference type="PROSITE" id="PS50089"/>
    </source>
</evidence>
<dbReference type="CDD" id="cd19757">
    <property type="entry name" value="Bbox1"/>
    <property type="match status" value="1"/>
</dbReference>
<organism evidence="7 8">
    <name type="scientific">Drosophila guanche</name>
    <name type="common">Fruit fly</name>
    <dbReference type="NCBI Taxonomy" id="7266"/>
    <lineage>
        <taxon>Eukaryota</taxon>
        <taxon>Metazoa</taxon>
        <taxon>Ecdysozoa</taxon>
        <taxon>Arthropoda</taxon>
        <taxon>Hexapoda</taxon>
        <taxon>Insecta</taxon>
        <taxon>Pterygota</taxon>
        <taxon>Neoptera</taxon>
        <taxon>Endopterygota</taxon>
        <taxon>Diptera</taxon>
        <taxon>Brachycera</taxon>
        <taxon>Muscomorpha</taxon>
        <taxon>Ephydroidea</taxon>
        <taxon>Drosophilidae</taxon>
        <taxon>Drosophila</taxon>
        <taxon>Sophophora</taxon>
    </lineage>
</organism>
<dbReference type="InterPro" id="IPR000315">
    <property type="entry name" value="Znf_B-box"/>
</dbReference>
<dbReference type="InterPro" id="IPR013083">
    <property type="entry name" value="Znf_RING/FYVE/PHD"/>
</dbReference>
<name>A0A3B0K111_DROGU</name>
<accession>A0A3B0K111</accession>
<dbReference type="SUPFAM" id="SSF57850">
    <property type="entry name" value="RING/U-box"/>
    <property type="match status" value="1"/>
</dbReference>
<dbReference type="Pfam" id="PF14634">
    <property type="entry name" value="zf-RING_5"/>
    <property type="match status" value="1"/>
</dbReference>
<evidence type="ECO:0000259" key="6">
    <source>
        <dbReference type="PROSITE" id="PS50119"/>
    </source>
</evidence>
<dbReference type="SMART" id="SM00336">
    <property type="entry name" value="BBOX"/>
    <property type="match status" value="2"/>
</dbReference>
<evidence type="ECO:0000313" key="8">
    <source>
        <dbReference type="Proteomes" id="UP000268350"/>
    </source>
</evidence>
<keyword evidence="8" id="KW-1185">Reference proteome</keyword>
<gene>
    <name evidence="7" type="ORF">DGUA_6G015795</name>
</gene>
<dbReference type="SUPFAM" id="SSF57845">
    <property type="entry name" value="B-box zinc-binding domain"/>
    <property type="match status" value="1"/>
</dbReference>
<dbReference type="InterPro" id="IPR001841">
    <property type="entry name" value="Znf_RING"/>
</dbReference>
<evidence type="ECO:0000256" key="1">
    <source>
        <dbReference type="ARBA" id="ARBA00022723"/>
    </source>
</evidence>
<reference evidence="8" key="1">
    <citation type="submission" date="2018-01" db="EMBL/GenBank/DDBJ databases">
        <authorList>
            <person name="Alioto T."/>
            <person name="Alioto T."/>
        </authorList>
    </citation>
    <scope>NUCLEOTIDE SEQUENCE [LARGE SCALE GENOMIC DNA]</scope>
</reference>
<dbReference type="GO" id="GO:0061630">
    <property type="term" value="F:ubiquitin protein ligase activity"/>
    <property type="evidence" value="ECO:0007669"/>
    <property type="project" value="TreeGrafter"/>
</dbReference>
<dbReference type="PROSITE" id="PS50089">
    <property type="entry name" value="ZF_RING_2"/>
    <property type="match status" value="1"/>
</dbReference>
<dbReference type="EMBL" id="OUUW01000013">
    <property type="protein sequence ID" value="SPP87985.1"/>
    <property type="molecule type" value="Genomic_DNA"/>
</dbReference>
<keyword evidence="3" id="KW-0862">Zinc</keyword>
<dbReference type="PANTHER" id="PTHR25462">
    <property type="entry name" value="BONUS, ISOFORM C-RELATED"/>
    <property type="match status" value="1"/>
</dbReference>
<dbReference type="PROSITE" id="PS50119">
    <property type="entry name" value="ZF_BBOX"/>
    <property type="match status" value="1"/>
</dbReference>
<dbReference type="InterPro" id="IPR017907">
    <property type="entry name" value="Znf_RING_CS"/>
</dbReference>
<dbReference type="OrthoDB" id="5800423at2759"/>
<feature type="domain" description="B box-type" evidence="6">
    <location>
        <begin position="140"/>
        <end position="182"/>
    </location>
</feature>
<dbReference type="OMA" id="LCESCVW"/>
<dbReference type="Gene3D" id="3.30.40.10">
    <property type="entry name" value="Zinc/RING finger domain, C3HC4 (zinc finger)"/>
    <property type="match status" value="1"/>
</dbReference>
<keyword evidence="2 4" id="KW-0863">Zinc-finger</keyword>
<sequence length="275" mass="30969">MLAGNSIMKPFDLQFVATHLKKLLRCPKCQSDYALKSTNGEENHRPFLLPCGHNLCENCLVDDFKSEKNAQCALCSKAALPTVNAQDCTNSYGLPYQLDYHVMGELAELENIRRSSMDHLRRVVVSNGKKQRHSVYVPKCSECISSVASGNCKQCDALYCKDCFESVHQHSRALKAHAFKYLNEGAGDTRKCIVVGNDAFVMPYQMNCNVHLMVCNIYCRRCKVTVCGKCVDKYHEEHQHQPLSEINLRYESEIPACKISLESALRNIHNGQAVS</sequence>
<dbReference type="AlphaFoldDB" id="A0A3B0K111"/>
<dbReference type="STRING" id="7266.A0A3B0K111"/>
<evidence type="ECO:0000256" key="2">
    <source>
        <dbReference type="ARBA" id="ARBA00022771"/>
    </source>
</evidence>
<dbReference type="InterPro" id="IPR047153">
    <property type="entry name" value="TRIM45/56/19-like"/>
</dbReference>
<evidence type="ECO:0000256" key="4">
    <source>
        <dbReference type="PROSITE-ProRule" id="PRU00024"/>
    </source>
</evidence>
<protein>
    <submittedName>
        <fullName evidence="7">Blast:Protein PML</fullName>
    </submittedName>
</protein>
<dbReference type="PANTHER" id="PTHR25462:SF296">
    <property type="entry name" value="MEIOTIC P26, ISOFORM F"/>
    <property type="match status" value="1"/>
</dbReference>
<keyword evidence="1" id="KW-0479">Metal-binding</keyword>
<dbReference type="SMART" id="SM00184">
    <property type="entry name" value="RING"/>
    <property type="match status" value="1"/>
</dbReference>
<dbReference type="PROSITE" id="PS00518">
    <property type="entry name" value="ZF_RING_1"/>
    <property type="match status" value="1"/>
</dbReference>
<proteinExistence type="predicted"/>
<evidence type="ECO:0000313" key="7">
    <source>
        <dbReference type="EMBL" id="SPP87985.1"/>
    </source>
</evidence>
<feature type="domain" description="RING-type" evidence="5">
    <location>
        <begin position="26"/>
        <end position="76"/>
    </location>
</feature>
<evidence type="ECO:0000256" key="3">
    <source>
        <dbReference type="ARBA" id="ARBA00022833"/>
    </source>
</evidence>
<dbReference type="Gene3D" id="3.30.160.60">
    <property type="entry name" value="Classic Zinc Finger"/>
    <property type="match status" value="1"/>
</dbReference>
<dbReference type="Proteomes" id="UP000268350">
    <property type="component" value="Unassembled WGS sequence"/>
</dbReference>